<organism evidence="4 5">
    <name type="scientific">Zizania palustris</name>
    <name type="common">Northern wild rice</name>
    <dbReference type="NCBI Taxonomy" id="103762"/>
    <lineage>
        <taxon>Eukaryota</taxon>
        <taxon>Viridiplantae</taxon>
        <taxon>Streptophyta</taxon>
        <taxon>Embryophyta</taxon>
        <taxon>Tracheophyta</taxon>
        <taxon>Spermatophyta</taxon>
        <taxon>Magnoliopsida</taxon>
        <taxon>Liliopsida</taxon>
        <taxon>Poales</taxon>
        <taxon>Poaceae</taxon>
        <taxon>BOP clade</taxon>
        <taxon>Oryzoideae</taxon>
        <taxon>Oryzeae</taxon>
        <taxon>Zizaniinae</taxon>
        <taxon>Zizania</taxon>
    </lineage>
</organism>
<dbReference type="AlphaFoldDB" id="A0A8J5X8H1"/>
<reference evidence="4" key="2">
    <citation type="submission" date="2021-02" db="EMBL/GenBank/DDBJ databases">
        <authorList>
            <person name="Kimball J.A."/>
            <person name="Haas M.W."/>
            <person name="Macchietto M."/>
            <person name="Kono T."/>
            <person name="Duquette J."/>
            <person name="Shao M."/>
        </authorList>
    </citation>
    <scope>NUCLEOTIDE SEQUENCE</scope>
    <source>
        <tissue evidence="4">Fresh leaf tissue</tissue>
    </source>
</reference>
<keyword evidence="1" id="KW-0433">Leucine-rich repeat</keyword>
<comment type="caution">
    <text evidence="4">The sequence shown here is derived from an EMBL/GenBank/DDBJ whole genome shotgun (WGS) entry which is preliminary data.</text>
</comment>
<evidence type="ECO:0000259" key="2">
    <source>
        <dbReference type="Pfam" id="PF00931"/>
    </source>
</evidence>
<dbReference type="InterPro" id="IPR056789">
    <property type="entry name" value="LRR_R13L1-DRL21"/>
</dbReference>
<reference evidence="4" key="1">
    <citation type="journal article" date="2021" name="bioRxiv">
        <title>Whole Genome Assembly and Annotation of Northern Wild Rice, Zizania palustris L., Supports a Whole Genome Duplication in the Zizania Genus.</title>
        <authorList>
            <person name="Haas M."/>
            <person name="Kono T."/>
            <person name="Macchietto M."/>
            <person name="Millas R."/>
            <person name="McGilp L."/>
            <person name="Shao M."/>
            <person name="Duquette J."/>
            <person name="Hirsch C.N."/>
            <person name="Kimball J."/>
        </authorList>
    </citation>
    <scope>NUCLEOTIDE SEQUENCE</scope>
    <source>
        <tissue evidence="4">Fresh leaf tissue</tissue>
    </source>
</reference>
<proteinExistence type="predicted"/>
<dbReference type="PANTHER" id="PTHR36766:SF40">
    <property type="entry name" value="DISEASE RESISTANCE PROTEIN RGA3"/>
    <property type="match status" value="1"/>
</dbReference>
<feature type="domain" description="NB-ARC" evidence="2">
    <location>
        <begin position="256"/>
        <end position="409"/>
    </location>
</feature>
<evidence type="ECO:0008006" key="6">
    <source>
        <dbReference type="Google" id="ProtNLM"/>
    </source>
</evidence>
<accession>A0A8J5X8H1</accession>
<dbReference type="PANTHER" id="PTHR36766">
    <property type="entry name" value="PLANT BROAD-SPECTRUM MILDEW RESISTANCE PROTEIN RPW8"/>
    <property type="match status" value="1"/>
</dbReference>
<evidence type="ECO:0000256" key="1">
    <source>
        <dbReference type="ARBA" id="ARBA00022614"/>
    </source>
</evidence>
<evidence type="ECO:0000259" key="3">
    <source>
        <dbReference type="Pfam" id="PF25019"/>
    </source>
</evidence>
<gene>
    <name evidence="4" type="ORF">GUJ93_ZPchr0013g34574</name>
</gene>
<evidence type="ECO:0000313" key="5">
    <source>
        <dbReference type="Proteomes" id="UP000729402"/>
    </source>
</evidence>
<dbReference type="Proteomes" id="UP000729402">
    <property type="component" value="Unassembled WGS sequence"/>
</dbReference>
<dbReference type="InterPro" id="IPR002182">
    <property type="entry name" value="NB-ARC"/>
</dbReference>
<dbReference type="Pfam" id="PF00931">
    <property type="entry name" value="NB-ARC"/>
    <property type="match status" value="1"/>
</dbReference>
<evidence type="ECO:0000313" key="4">
    <source>
        <dbReference type="EMBL" id="KAG8099832.1"/>
    </source>
</evidence>
<sequence>MDLGDEHAGMILSARMRISKVVEKLRLYLGNSSDSFKSTTKKLDVLDDKLHFLSPDNLQLVKPDKEEAAAAWLRRVEKVVHDAEGLLEDMESEVKAHNSSDSSVMTWLSSDNGNMIRMIYIISKLASVYSEGESIVDTPRLNGSASEDKISLSSVSMTSQNKSLPNDDFLIGRDQEIAMIRDMVLDNAHYVAEPTSLEFRKQADQPHISQKVWIIETLQKIDLSKRAEQATEVSPYLKNEMGNKVGYNSTVTYLRNPAVIPIVGVSGVGKSALAQLIFNDRNVQEYFGDLSAWVYMTDKINQLDVIKKIIYSFDPKYGLSDVINLESAHIKLQNVIEGKRFLLVLDDVWDDVIQKGLGNVLSKGAPGSVVLVTTQLFSVADSVGTAGPIILDPLETDDSWTLLKSFAFGGPCQSLSTESLEETGRKITHSLGIVIPNDMSALKHLRYLDLSFTGITRVPDSVCSLCLLQVLGLRGCTLDKLPGNMNSLINLRLLHASSDTIAKINGIGKLTKLQELRKYHVKAEDGHRISELRDMNDLRGSLSISKLEMVTNPSEAVEANIVGKKYLTTLELRWYPNVREDRPLDLAMKILEGLSPPTYLQELTLFSYSGFAFPEWLGQLKHVRTVEISSCKNLKVLPPLGQLENLLKLKLDNLPSIKDIGSKFYGTSSMVFPSLEELSFEDMKSWESWMYAGSNDFIPNLQKLRICYCRKLSNMPFESLSPSIKEIVLLLSLYGSLGDTVSRYLQRQTVLTWNIIPQTPFLRYLRLDGMRNLTSDFEQWLQQLTSLQELELSSLYDLPSSLTFLSSLKKLTLKYYQWIESNSLPAVPGNLKELQIEECPLELEVRFQDPNGEEPKGPEMVKWRNKKREEWREEKMEEWREEKMEQWRIKKMKKWLNKKMEEWRMEENKMQMKLGEALIGKGRSYKIFGSEAADSSYAKSLQLILCTKTMHICFRRPLLVQRTLASQVLVTDSWLYLCLYKREVEFYFMDLVGFPMNISLGFSNTCGVHHQHAPDRGSCVLL</sequence>
<dbReference type="Pfam" id="PF25019">
    <property type="entry name" value="LRR_R13L1-DRL21"/>
    <property type="match status" value="1"/>
</dbReference>
<feature type="domain" description="R13L1/DRL21-like LRR repeat region" evidence="3">
    <location>
        <begin position="529"/>
        <end position="653"/>
    </location>
</feature>
<protein>
    <recommendedName>
        <fullName evidence="6">NB-ARC domain-containing protein</fullName>
    </recommendedName>
</protein>
<name>A0A8J5X8H1_ZIZPA</name>
<keyword evidence="5" id="KW-1185">Reference proteome</keyword>
<dbReference type="EMBL" id="JAAALK010000079">
    <property type="protein sequence ID" value="KAG8099832.1"/>
    <property type="molecule type" value="Genomic_DNA"/>
</dbReference>
<dbReference type="OrthoDB" id="654020at2759"/>
<dbReference type="GO" id="GO:0043531">
    <property type="term" value="F:ADP binding"/>
    <property type="evidence" value="ECO:0007669"/>
    <property type="project" value="InterPro"/>
</dbReference>